<dbReference type="SMART" id="SM00065">
    <property type="entry name" value="GAF"/>
    <property type="match status" value="1"/>
</dbReference>
<evidence type="ECO:0000259" key="12">
    <source>
        <dbReference type="PROSITE" id="PS50109"/>
    </source>
</evidence>
<dbReference type="PRINTS" id="PR01033">
    <property type="entry name" value="PHYTOCHROME"/>
</dbReference>
<dbReference type="InterPro" id="IPR003594">
    <property type="entry name" value="HATPase_dom"/>
</dbReference>
<dbReference type="SUPFAM" id="SSF55874">
    <property type="entry name" value="ATPase domain of HSP90 chaperone/DNA topoisomerase II/histidine kinase"/>
    <property type="match status" value="1"/>
</dbReference>
<reference evidence="13 14" key="1">
    <citation type="submission" date="2019-07" db="EMBL/GenBank/DDBJ databases">
        <title>Rufibacter sp. nov., isolated from lake sediment.</title>
        <authorList>
            <person name="Qu J.-H."/>
        </authorList>
    </citation>
    <scope>NUCLEOTIDE SEQUENCE [LARGE SCALE GENOMIC DNA]</scope>
    <source>
        <strain evidence="13 14">NBS58-1</strain>
    </source>
</reference>
<evidence type="ECO:0000313" key="13">
    <source>
        <dbReference type="EMBL" id="KAA3440487.1"/>
    </source>
</evidence>
<sequence length="744" mass="84473">MQNYQNHQVDLSNCDSEPIHLIGRIQPHGFLLVLDQDTLQVEQASRNVGAYLPLELEEILGKPLKDLLSSAETAFDPSMTGTQFLSLSGRPFIGHFHETEGKIILECEPCAPYSDAEKLCHNNLLSQLHQQLGAIYTLEEAAQTVAHTLRTILDYDRVDVTQFDQEWNTDVIAESRNEKLDTFIGHHFPATDIPAPARELLLQKHVRQIPDVNAQAVEISPYFNPGTGQPINILKSELRNPSEIHLEYIRNTGVAATISFSILVKNKLWGVIACHHVEPTFIDVWRRQLCDLVCKTFGEVIASMQEKRDQEQFNRYKQIARTLVKRLNNGMNLSEGLFGPQPNLLDITQSQGAALFLNGSLTTYGQTPPQEEISKLTGWLSEHVSEGVFCTNQLSKEWPEAERIREVASGLLALEISRYNQEYLLFFKPEIRETRVWAGNPEKPMLTDGLRIHPRKSFEKWVEVIKGKSQPWSINEVEITQILLKDLIAIRLRNQTAALEGLNQELLLNTEQLRTRNAQLEDFAYIISHNLRSPLATIKSLHQFYIEEPDQESAAYVMKNVRKVSDNMSETIDDLNVILKTHLVNELPHEEVSLAELIQKETQNLAAILAETNAQITSELEVATIHIPKLYLESILHNFISNALKYRSPERRPEINIRSWRTSDTLHLSVSDNGIGMDLDFVGDKLFGLYKVFHKVEQSKGLGLYLTRMQVKTLGGTIDVDSELGKGTTFTVNFTQINYSSEER</sequence>
<dbReference type="Gene3D" id="1.10.287.130">
    <property type="match status" value="1"/>
</dbReference>
<gene>
    <name evidence="13" type="ORF">FOA19_07490</name>
</gene>
<dbReference type="Pfam" id="PF00360">
    <property type="entry name" value="PHY"/>
    <property type="match status" value="1"/>
</dbReference>
<dbReference type="OrthoDB" id="9766459at2"/>
<keyword evidence="6" id="KW-0716">Sensory transduction</keyword>
<evidence type="ECO:0000256" key="1">
    <source>
        <dbReference type="ARBA" id="ARBA00000085"/>
    </source>
</evidence>
<evidence type="ECO:0000256" key="9">
    <source>
        <dbReference type="ARBA" id="ARBA00022991"/>
    </source>
</evidence>
<dbReference type="InterPro" id="IPR052162">
    <property type="entry name" value="Sensor_kinase/Photoreceptor"/>
</dbReference>
<dbReference type="PROSITE" id="PS50109">
    <property type="entry name" value="HIS_KIN"/>
    <property type="match status" value="1"/>
</dbReference>
<proteinExistence type="inferred from homology"/>
<dbReference type="GO" id="GO:0006355">
    <property type="term" value="P:regulation of DNA-templated transcription"/>
    <property type="evidence" value="ECO:0007669"/>
    <property type="project" value="InterPro"/>
</dbReference>
<organism evidence="13 14">
    <name type="scientific">Rufibacter hautae</name>
    <dbReference type="NCBI Taxonomy" id="2595005"/>
    <lineage>
        <taxon>Bacteria</taxon>
        <taxon>Pseudomonadati</taxon>
        <taxon>Bacteroidota</taxon>
        <taxon>Cytophagia</taxon>
        <taxon>Cytophagales</taxon>
        <taxon>Hymenobacteraceae</taxon>
        <taxon>Rufibacter</taxon>
    </lineage>
</organism>
<evidence type="ECO:0000256" key="4">
    <source>
        <dbReference type="ARBA" id="ARBA00022543"/>
    </source>
</evidence>
<protein>
    <recommendedName>
        <fullName evidence="3">histidine kinase</fullName>
        <ecNumber evidence="3">2.7.13.3</ecNumber>
    </recommendedName>
</protein>
<dbReference type="AlphaFoldDB" id="A0A5B6TMA0"/>
<dbReference type="Gene3D" id="3.30.450.40">
    <property type="match status" value="1"/>
</dbReference>
<dbReference type="PROSITE" id="PS50046">
    <property type="entry name" value="PHYTOCHROME_2"/>
    <property type="match status" value="1"/>
</dbReference>
<dbReference type="SUPFAM" id="SSF55785">
    <property type="entry name" value="PYP-like sensor domain (PAS domain)"/>
    <property type="match status" value="1"/>
</dbReference>
<dbReference type="InterPro" id="IPR036890">
    <property type="entry name" value="HATPase_C_sf"/>
</dbReference>
<keyword evidence="5" id="KW-0597">Phosphoprotein</keyword>
<comment type="catalytic activity">
    <reaction evidence="1">
        <text>ATP + protein L-histidine = ADP + protein N-phospho-L-histidine.</text>
        <dbReference type="EC" id="2.7.13.3"/>
    </reaction>
</comment>
<dbReference type="GO" id="GO:0009881">
    <property type="term" value="F:photoreceptor activity"/>
    <property type="evidence" value="ECO:0007669"/>
    <property type="project" value="UniProtKB-KW"/>
</dbReference>
<evidence type="ECO:0000313" key="14">
    <source>
        <dbReference type="Proteomes" id="UP000324133"/>
    </source>
</evidence>
<dbReference type="InterPro" id="IPR029016">
    <property type="entry name" value="GAF-like_dom_sf"/>
</dbReference>
<dbReference type="InterPro" id="IPR003018">
    <property type="entry name" value="GAF"/>
</dbReference>
<evidence type="ECO:0000256" key="8">
    <source>
        <dbReference type="ARBA" id="ARBA00022777"/>
    </source>
</evidence>
<dbReference type="EC" id="2.7.13.3" evidence="3"/>
<dbReference type="Gene3D" id="3.30.450.20">
    <property type="entry name" value="PAS domain"/>
    <property type="match status" value="1"/>
</dbReference>
<dbReference type="SMART" id="SM00387">
    <property type="entry name" value="HATPase_c"/>
    <property type="match status" value="1"/>
</dbReference>
<dbReference type="InterPro" id="IPR036097">
    <property type="entry name" value="HisK_dim/P_sf"/>
</dbReference>
<dbReference type="GO" id="GO:0000155">
    <property type="term" value="F:phosphorelay sensor kinase activity"/>
    <property type="evidence" value="ECO:0007669"/>
    <property type="project" value="InterPro"/>
</dbReference>
<dbReference type="RefSeq" id="WP_149090118.1">
    <property type="nucleotide sequence ID" value="NZ_VKKY01000001.1"/>
</dbReference>
<dbReference type="InterPro" id="IPR013654">
    <property type="entry name" value="PAS_2"/>
</dbReference>
<dbReference type="InterPro" id="IPR003661">
    <property type="entry name" value="HisK_dim/P_dom"/>
</dbReference>
<dbReference type="InterPro" id="IPR016132">
    <property type="entry name" value="Phyto_chromo_attachment"/>
</dbReference>
<accession>A0A5B6TMA0</accession>
<comment type="caution">
    <text evidence="13">The sequence shown here is derived from an EMBL/GenBank/DDBJ whole genome shotgun (WGS) entry which is preliminary data.</text>
</comment>
<comment type="similarity">
    <text evidence="2">In the N-terminal section; belongs to the phytochrome family.</text>
</comment>
<name>A0A5B6TMA0_9BACT</name>
<keyword evidence="4" id="KW-0600">Photoreceptor protein</keyword>
<evidence type="ECO:0000256" key="7">
    <source>
        <dbReference type="ARBA" id="ARBA00022679"/>
    </source>
</evidence>
<dbReference type="InterPro" id="IPR043150">
    <property type="entry name" value="Phytochrome_PHY_sf"/>
</dbReference>
<dbReference type="SUPFAM" id="SSF55781">
    <property type="entry name" value="GAF domain-like"/>
    <property type="match status" value="2"/>
</dbReference>
<feature type="domain" description="Histidine kinase" evidence="12">
    <location>
        <begin position="526"/>
        <end position="738"/>
    </location>
</feature>
<evidence type="ECO:0000256" key="5">
    <source>
        <dbReference type="ARBA" id="ARBA00022553"/>
    </source>
</evidence>
<keyword evidence="9" id="KW-0157">Chromophore</keyword>
<evidence type="ECO:0000256" key="6">
    <source>
        <dbReference type="ARBA" id="ARBA00022606"/>
    </source>
</evidence>
<dbReference type="Gene3D" id="3.30.565.10">
    <property type="entry name" value="Histidine kinase-like ATPase, C-terminal domain"/>
    <property type="match status" value="1"/>
</dbReference>
<dbReference type="InterPro" id="IPR001294">
    <property type="entry name" value="Phytochrome"/>
</dbReference>
<dbReference type="InterPro" id="IPR005467">
    <property type="entry name" value="His_kinase_dom"/>
</dbReference>
<dbReference type="Pfam" id="PF02518">
    <property type="entry name" value="HATPase_c"/>
    <property type="match status" value="1"/>
</dbReference>
<dbReference type="Pfam" id="PF08446">
    <property type="entry name" value="PAS_2"/>
    <property type="match status" value="1"/>
</dbReference>
<keyword evidence="14" id="KW-1185">Reference proteome</keyword>
<dbReference type="GO" id="GO:0009584">
    <property type="term" value="P:detection of visible light"/>
    <property type="evidence" value="ECO:0007669"/>
    <property type="project" value="InterPro"/>
</dbReference>
<evidence type="ECO:0000259" key="11">
    <source>
        <dbReference type="PROSITE" id="PS50046"/>
    </source>
</evidence>
<dbReference type="InterPro" id="IPR013515">
    <property type="entry name" value="Phytochrome_cen-reg"/>
</dbReference>
<keyword evidence="8" id="KW-0418">Kinase</keyword>
<dbReference type="Proteomes" id="UP000324133">
    <property type="component" value="Unassembled WGS sequence"/>
</dbReference>
<evidence type="ECO:0000256" key="3">
    <source>
        <dbReference type="ARBA" id="ARBA00012438"/>
    </source>
</evidence>
<dbReference type="PANTHER" id="PTHR43304">
    <property type="entry name" value="PHYTOCHROME-LIKE PROTEIN CPH1"/>
    <property type="match status" value="1"/>
</dbReference>
<dbReference type="PANTHER" id="PTHR43304:SF1">
    <property type="entry name" value="PAC DOMAIN-CONTAINING PROTEIN"/>
    <property type="match status" value="1"/>
</dbReference>
<dbReference type="SUPFAM" id="SSF47384">
    <property type="entry name" value="Homodimeric domain of signal transducing histidine kinase"/>
    <property type="match status" value="1"/>
</dbReference>
<feature type="domain" description="Phytochrome chromophore attachment site" evidence="11">
    <location>
        <begin position="137"/>
        <end position="299"/>
    </location>
</feature>
<dbReference type="Gene3D" id="3.30.450.270">
    <property type="match status" value="1"/>
</dbReference>
<evidence type="ECO:0000256" key="10">
    <source>
        <dbReference type="ARBA" id="ARBA00023170"/>
    </source>
</evidence>
<dbReference type="CDD" id="cd00082">
    <property type="entry name" value="HisKA"/>
    <property type="match status" value="1"/>
</dbReference>
<dbReference type="CDD" id="cd00075">
    <property type="entry name" value="HATPase"/>
    <property type="match status" value="1"/>
</dbReference>
<keyword evidence="10" id="KW-0675">Receptor</keyword>
<evidence type="ECO:0000256" key="2">
    <source>
        <dbReference type="ARBA" id="ARBA00006402"/>
    </source>
</evidence>
<dbReference type="Pfam" id="PF01590">
    <property type="entry name" value="GAF"/>
    <property type="match status" value="1"/>
</dbReference>
<dbReference type="InterPro" id="IPR035965">
    <property type="entry name" value="PAS-like_dom_sf"/>
</dbReference>
<keyword evidence="7" id="KW-0808">Transferase</keyword>
<dbReference type="EMBL" id="VKKY01000001">
    <property type="protein sequence ID" value="KAA3440487.1"/>
    <property type="molecule type" value="Genomic_DNA"/>
</dbReference>